<dbReference type="InterPro" id="IPR017441">
    <property type="entry name" value="Protein_kinase_ATP_BS"/>
</dbReference>
<evidence type="ECO:0000256" key="6">
    <source>
        <dbReference type="PROSITE-ProRule" id="PRU10141"/>
    </source>
</evidence>
<dbReference type="HOGENOM" id="CLU_018993_0_0_1"/>
<dbReference type="GeneID" id="18756710"/>
<evidence type="ECO:0000256" key="5">
    <source>
        <dbReference type="ARBA" id="ARBA00037982"/>
    </source>
</evidence>
<dbReference type="PANTHER" id="PTHR11042">
    <property type="entry name" value="EUKARYOTIC TRANSLATION INITIATION FACTOR 2-ALPHA KINASE EIF2-ALPHA KINASE -RELATED"/>
    <property type="match status" value="1"/>
</dbReference>
<accession>K1X9L2</accession>
<evidence type="ECO:0000256" key="1">
    <source>
        <dbReference type="ARBA" id="ARBA00022679"/>
    </source>
</evidence>
<dbReference type="PROSITE" id="PS50011">
    <property type="entry name" value="PROTEIN_KINASE_DOM"/>
    <property type="match status" value="1"/>
</dbReference>
<dbReference type="EMBL" id="JH921428">
    <property type="protein sequence ID" value="EKD21662.1"/>
    <property type="molecule type" value="Genomic_DNA"/>
</dbReference>
<keyword evidence="1" id="KW-0808">Transferase</keyword>
<proteinExistence type="inferred from homology"/>
<dbReference type="InterPro" id="IPR000719">
    <property type="entry name" value="Prot_kinase_dom"/>
</dbReference>
<dbReference type="PROSITE" id="PS00107">
    <property type="entry name" value="PROTEIN_KINASE_ATP"/>
    <property type="match status" value="1"/>
</dbReference>
<dbReference type="InterPro" id="IPR011009">
    <property type="entry name" value="Kinase-like_dom_sf"/>
</dbReference>
<dbReference type="Pfam" id="PF00069">
    <property type="entry name" value="Pkinase"/>
    <property type="match status" value="2"/>
</dbReference>
<dbReference type="Gene3D" id="3.30.200.20">
    <property type="entry name" value="Phosphorylase Kinase, domain 1"/>
    <property type="match status" value="1"/>
</dbReference>
<reference evidence="9 10" key="1">
    <citation type="journal article" date="2012" name="BMC Genomics">
        <title>Sequencing the genome of Marssonina brunnea reveals fungus-poplar co-evolution.</title>
        <authorList>
            <person name="Zhu S."/>
            <person name="Cao Y.-Z."/>
            <person name="Jiang C."/>
            <person name="Tan B.-Y."/>
            <person name="Wang Z."/>
            <person name="Feng S."/>
            <person name="Zhang L."/>
            <person name="Su X.-H."/>
            <person name="Brejova B."/>
            <person name="Vinar T."/>
            <person name="Xu M."/>
            <person name="Wang M.-X."/>
            <person name="Zhang S.-G."/>
            <person name="Huang M.-R."/>
            <person name="Wu R."/>
            <person name="Zhou Y."/>
        </authorList>
    </citation>
    <scope>NUCLEOTIDE SEQUENCE [LARGE SCALE GENOMIC DNA]</scope>
    <source>
        <strain evidence="9 10">MB_m1</strain>
    </source>
</reference>
<feature type="compositionally biased region" description="Basic and acidic residues" evidence="7">
    <location>
        <begin position="27"/>
        <end position="43"/>
    </location>
</feature>
<gene>
    <name evidence="9" type="ORF">MBM_00775</name>
</gene>
<dbReference type="GO" id="GO:0005634">
    <property type="term" value="C:nucleus"/>
    <property type="evidence" value="ECO:0007669"/>
    <property type="project" value="TreeGrafter"/>
</dbReference>
<feature type="region of interest" description="Disordered" evidence="7">
    <location>
        <begin position="301"/>
        <end position="340"/>
    </location>
</feature>
<dbReference type="GO" id="GO:0004672">
    <property type="term" value="F:protein kinase activity"/>
    <property type="evidence" value="ECO:0007669"/>
    <property type="project" value="InterPro"/>
</dbReference>
<keyword evidence="2 6" id="KW-0547">Nucleotide-binding</keyword>
<feature type="region of interest" description="Disordered" evidence="7">
    <location>
        <begin position="1"/>
        <end position="55"/>
    </location>
</feature>
<organism evidence="9 10">
    <name type="scientific">Marssonina brunnea f. sp. multigermtubi (strain MB_m1)</name>
    <name type="common">Marssonina leaf spot fungus</name>
    <dbReference type="NCBI Taxonomy" id="1072389"/>
    <lineage>
        <taxon>Eukaryota</taxon>
        <taxon>Fungi</taxon>
        <taxon>Dikarya</taxon>
        <taxon>Ascomycota</taxon>
        <taxon>Pezizomycotina</taxon>
        <taxon>Leotiomycetes</taxon>
        <taxon>Helotiales</taxon>
        <taxon>Drepanopezizaceae</taxon>
        <taxon>Drepanopeziza</taxon>
    </lineage>
</organism>
<keyword evidence="3 9" id="KW-0418">Kinase</keyword>
<feature type="binding site" evidence="6">
    <location>
        <position position="257"/>
    </location>
    <ligand>
        <name>ATP</name>
        <dbReference type="ChEBI" id="CHEBI:30616"/>
    </ligand>
</feature>
<dbReference type="Gene3D" id="1.10.510.10">
    <property type="entry name" value="Transferase(Phosphotransferase) domain 1"/>
    <property type="match status" value="1"/>
</dbReference>
<dbReference type="Proteomes" id="UP000006753">
    <property type="component" value="Unassembled WGS sequence"/>
</dbReference>
<protein>
    <submittedName>
        <fullName evidence="9">Protein kinase</fullName>
    </submittedName>
</protein>
<keyword evidence="10" id="KW-1185">Reference proteome</keyword>
<dbReference type="GO" id="GO:0005524">
    <property type="term" value="F:ATP binding"/>
    <property type="evidence" value="ECO:0007669"/>
    <property type="project" value="UniProtKB-UniRule"/>
</dbReference>
<dbReference type="GO" id="GO:0005737">
    <property type="term" value="C:cytoplasm"/>
    <property type="evidence" value="ECO:0007669"/>
    <property type="project" value="TreeGrafter"/>
</dbReference>
<name>K1X9L2_MARBU</name>
<dbReference type="InterPro" id="IPR008271">
    <property type="entry name" value="Ser/Thr_kinase_AS"/>
</dbReference>
<dbReference type="InParanoid" id="K1X9L2"/>
<dbReference type="InterPro" id="IPR050339">
    <property type="entry name" value="CC_SR_Kinase"/>
</dbReference>
<keyword evidence="4 6" id="KW-0067">ATP-binding</keyword>
<dbReference type="eggNOG" id="KOG1035">
    <property type="taxonomic scope" value="Eukaryota"/>
</dbReference>
<comment type="similarity">
    <text evidence="5">Belongs to the protein kinase superfamily. Ser/Thr protein kinase family. GCN2 subfamily.</text>
</comment>
<evidence type="ECO:0000256" key="3">
    <source>
        <dbReference type="ARBA" id="ARBA00022777"/>
    </source>
</evidence>
<evidence type="ECO:0000259" key="8">
    <source>
        <dbReference type="PROSITE" id="PS50011"/>
    </source>
</evidence>
<sequence>MTSRFWASSSDDSSVETSVNLTGARTGDPDWSHDVSSKSKRDPQGSGNMDLDEDVEDIGTVTRRENLITSPKLPQQQSALLMLSMIEERCKAEAASRLADLPPDHPKVRQLSKETFIETKKRLIEVGMIPKELASKGDLQNYLSSFDTVLKTVVERRASKIEGLELEQGLSLGDSSHADIDVGHQYANPSKALTIPSFFAFFRPGGESDDSIPESIYRKEYKEIRLLGSGGFGRVYLASSLVDDSIYAIKRITIPGKRLREISGRSDHEMMIAEVKALAKLNHVNVVRYYHCWAETHPRGGAEPLRGSHGNSSSSETDSSFRSQAQAQVQNRDMVSFGDPSFSRSKVLESSEDIVRFEESDDQVNDEASGSTAELVIRTSDLGQLVPYHGKHADKENEVDYQLYIKMTPYPMSLEEHIWYQDQLKPAKIPGVKHCFHTLPAVRLLLGILDGVEYLHRQKIIHRDLKPANIFLAFLPSTEPDTAGYIDISDCNECRRVSNVIHAEQITRVCPVIGDFGLIHELKDPNADVYVSPAESEAAPIPYPFSGQAGTKFYCPPILPKTNPICTRLDVYSLGIIAFELVYKFGTKSERQIILSALRNGVFPKDFEDHRLAEGIKAMLHKDRDQRWDCAQVRKWLTSLFSWPAGSTSESRLDQVSISNP</sequence>
<dbReference type="RefSeq" id="XP_007288664.1">
    <property type="nucleotide sequence ID" value="XM_007288602.1"/>
</dbReference>
<dbReference type="PROSITE" id="PS00108">
    <property type="entry name" value="PROTEIN_KINASE_ST"/>
    <property type="match status" value="1"/>
</dbReference>
<dbReference type="OrthoDB" id="1405469at2759"/>
<dbReference type="OMA" id="FENSERY"/>
<dbReference type="KEGG" id="mbe:MBM_00775"/>
<dbReference type="SMART" id="SM00220">
    <property type="entry name" value="S_TKc"/>
    <property type="match status" value="1"/>
</dbReference>
<evidence type="ECO:0000313" key="9">
    <source>
        <dbReference type="EMBL" id="EKD21662.1"/>
    </source>
</evidence>
<evidence type="ECO:0000256" key="2">
    <source>
        <dbReference type="ARBA" id="ARBA00022741"/>
    </source>
</evidence>
<dbReference type="STRING" id="1072389.K1X9L2"/>
<feature type="domain" description="Protein kinase" evidence="8">
    <location>
        <begin position="221"/>
        <end position="641"/>
    </location>
</feature>
<evidence type="ECO:0000256" key="7">
    <source>
        <dbReference type="SAM" id="MobiDB-lite"/>
    </source>
</evidence>
<dbReference type="AlphaFoldDB" id="K1X9L2"/>
<evidence type="ECO:0000256" key="4">
    <source>
        <dbReference type="ARBA" id="ARBA00022840"/>
    </source>
</evidence>
<evidence type="ECO:0000313" key="10">
    <source>
        <dbReference type="Proteomes" id="UP000006753"/>
    </source>
</evidence>
<feature type="compositionally biased region" description="Low complexity" evidence="7">
    <location>
        <begin position="308"/>
        <end position="323"/>
    </location>
</feature>
<dbReference type="SUPFAM" id="SSF56112">
    <property type="entry name" value="Protein kinase-like (PK-like)"/>
    <property type="match status" value="1"/>
</dbReference>
<feature type="compositionally biased region" description="Polar residues" evidence="7">
    <location>
        <begin position="324"/>
        <end position="333"/>
    </location>
</feature>